<sequence length="1055" mass="122331">MLSHHILYLFLSIVYFTNCQSIIRIGIIDDNVNPKEFVNIKIPNKNFCGRKDLNLQLYWINTSNSLSYLINKLEFEQNFTNIYITRTAKFSTQLIQDFCEINQIPFINMKAHGSKTMLCSLTKSFTQDYYFMPNILQVLFNYLKFNLVHKAAYIYDHDESTHRIYELLRLMNSDEYFNDFRLDIRTTRYEDIYSLLYSIESHSLNKDQLPSYILLDLYSYDNYEIMFDKISHMGLTSNSYQYIIVSTFDACLWMNKLNFTGLLIYFDYQQRDCNMDYKPTINTYDYSRLSTNSKRNTSYYRSTLSFRPDSDSDKLLNSTTSLTKNTSLSLLSSNDTNISLNLCDNKININKEYFSYSYFNSKLSKSSQLYARPLFDSLNLIIQILTSNLLDCKTYRLKETQNETIPCNFADVNVFSTRKSSSNQFKKQIELIGRYSTMNNVYQSCQIDKQKDLTPKEKTLTSKIYYITSLFDEPFLMLRKKTVLHVNYTRIQPDLNELRGQMFNFDEVEGFCVDLAKQVCSVLNITCQFRIVQDGSFGSKNATTGIWNGMVGEIVSRKADMAIAPLTISQKRMEVVDFSKPFMNLGISIMIRKPDAQKPGVFSFMNPVSMEIWLCFSLSYFAVSVVLFLTSCLVNTGWRRRVVRRPSYRSFSYPKSVNDRRKSVSHSQRQNRDSNFSESSVELPVSARASLRRRSRSRTRPPPAAIQPTSGFNSVKKRKIKKNDEINEESIHLFGISNALFFSFASFMRQSINLVPKSFSGRIAAISWWYFSLIFVSSYTANLVAFLTVEKLVTPIESVEDLAKQQEIKYGSLLNGTTSAFFEKSNVTVFQHMWIMMQRSSSEVFVTTNDEGVAKVRSSKGRYAFFIESTKNEYVNERLPCDTMKVGSDLDSKGYGIATRLGSDLTEAIDIIISNLRESGFLDKLKQRWWYERSECSQSSKDKRFSELSLSSVTGLFYIFLFGIILSCVIAFTEFLITAKTDSETLNMGFREILRIKMIENMIGITISTQRQLEFGRVDNECNYEYNTEEHEEMVKPPPPPPPIEYQIQKPETDV</sequence>
<organism evidence="18 21">
    <name type="scientific">Adineta steineri</name>
    <dbReference type="NCBI Taxonomy" id="433720"/>
    <lineage>
        <taxon>Eukaryota</taxon>
        <taxon>Metazoa</taxon>
        <taxon>Spiralia</taxon>
        <taxon>Gnathifera</taxon>
        <taxon>Rotifera</taxon>
        <taxon>Eurotatoria</taxon>
        <taxon>Bdelloidea</taxon>
        <taxon>Adinetida</taxon>
        <taxon>Adinetidae</taxon>
        <taxon>Adineta</taxon>
    </lineage>
</organism>
<feature type="transmembrane region" description="Helical" evidence="12">
    <location>
        <begin position="618"/>
        <end position="638"/>
    </location>
</feature>
<evidence type="ECO:0000313" key="17">
    <source>
        <dbReference type="EMBL" id="CAF0874360.1"/>
    </source>
</evidence>
<dbReference type="EMBL" id="CAJNOE010000046">
    <property type="protein sequence ID" value="CAF0804887.1"/>
    <property type="molecule type" value="Genomic_DNA"/>
</dbReference>
<accession>A0A818LUW1</accession>
<dbReference type="InterPro" id="IPR015683">
    <property type="entry name" value="Ionotropic_Glu_rcpt"/>
</dbReference>
<keyword evidence="2" id="KW-0813">Transport</keyword>
<keyword evidence="4 12" id="KW-1133">Transmembrane helix</keyword>
<dbReference type="GO" id="GO:0016020">
    <property type="term" value="C:membrane"/>
    <property type="evidence" value="ECO:0007669"/>
    <property type="project" value="UniProtKB-SubCell"/>
</dbReference>
<evidence type="ECO:0000256" key="6">
    <source>
        <dbReference type="ARBA" id="ARBA00023136"/>
    </source>
</evidence>
<evidence type="ECO:0000256" key="13">
    <source>
        <dbReference type="SAM" id="SignalP"/>
    </source>
</evidence>
<evidence type="ECO:0000256" key="12">
    <source>
        <dbReference type="SAM" id="Phobius"/>
    </source>
</evidence>
<dbReference type="Gene3D" id="3.40.50.2300">
    <property type="match status" value="1"/>
</dbReference>
<keyword evidence="3 12" id="KW-0812">Transmembrane</keyword>
<name>A0A818LUW1_9BILA</name>
<feature type="region of interest" description="Disordered" evidence="11">
    <location>
        <begin position="659"/>
        <end position="712"/>
    </location>
</feature>
<reference evidence="18" key="1">
    <citation type="submission" date="2021-02" db="EMBL/GenBank/DDBJ databases">
        <authorList>
            <person name="Nowell W R."/>
        </authorList>
    </citation>
    <scope>NUCLEOTIDE SEQUENCE</scope>
</reference>
<dbReference type="Proteomes" id="UP000663860">
    <property type="component" value="Unassembled WGS sequence"/>
</dbReference>
<evidence type="ECO:0000256" key="9">
    <source>
        <dbReference type="ARBA" id="ARBA00023286"/>
    </source>
</evidence>
<dbReference type="SUPFAM" id="SSF53850">
    <property type="entry name" value="Periplasmic binding protein-like II"/>
    <property type="match status" value="1"/>
</dbReference>
<evidence type="ECO:0000256" key="3">
    <source>
        <dbReference type="ARBA" id="ARBA00022692"/>
    </source>
</evidence>
<keyword evidence="8" id="KW-0325">Glycoprotein</keyword>
<evidence type="ECO:0000256" key="8">
    <source>
        <dbReference type="ARBA" id="ARBA00023180"/>
    </source>
</evidence>
<dbReference type="EMBL" id="CAJOAZ010000210">
    <property type="protein sequence ID" value="CAF3577895.1"/>
    <property type="molecule type" value="Genomic_DNA"/>
</dbReference>
<dbReference type="InterPro" id="IPR001320">
    <property type="entry name" value="Iontro_rcpt_C"/>
</dbReference>
<evidence type="ECO:0000256" key="11">
    <source>
        <dbReference type="SAM" id="MobiDB-lite"/>
    </source>
</evidence>
<dbReference type="SMART" id="SM00079">
    <property type="entry name" value="PBPe"/>
    <property type="match status" value="1"/>
</dbReference>
<dbReference type="PANTHER" id="PTHR18966">
    <property type="entry name" value="IONOTROPIC GLUTAMATE RECEPTOR"/>
    <property type="match status" value="1"/>
</dbReference>
<feature type="domain" description="Ionotropic glutamate receptor C-terminal" evidence="14">
    <location>
        <begin position="485"/>
        <end position="932"/>
    </location>
</feature>
<proteinExistence type="predicted"/>
<evidence type="ECO:0000256" key="4">
    <source>
        <dbReference type="ARBA" id="ARBA00022989"/>
    </source>
</evidence>
<dbReference type="SMART" id="SM00918">
    <property type="entry name" value="Lig_chan-Glu_bd"/>
    <property type="match status" value="1"/>
</dbReference>
<dbReference type="Pfam" id="PF10613">
    <property type="entry name" value="Lig_chan-Glu_bd"/>
    <property type="match status" value="1"/>
</dbReference>
<feature type="region of interest" description="Disordered" evidence="11">
    <location>
        <begin position="1029"/>
        <end position="1055"/>
    </location>
</feature>
<evidence type="ECO:0000256" key="10">
    <source>
        <dbReference type="ARBA" id="ARBA00023303"/>
    </source>
</evidence>
<evidence type="ECO:0000256" key="5">
    <source>
        <dbReference type="ARBA" id="ARBA00023065"/>
    </source>
</evidence>
<dbReference type="Proteomes" id="UP000663845">
    <property type="component" value="Unassembled WGS sequence"/>
</dbReference>
<dbReference type="Gene3D" id="3.40.190.10">
    <property type="entry name" value="Periplasmic binding protein-like II"/>
    <property type="match status" value="2"/>
</dbReference>
<evidence type="ECO:0000313" key="20">
    <source>
        <dbReference type="EMBL" id="CAF3591258.1"/>
    </source>
</evidence>
<feature type="transmembrane region" description="Helical" evidence="12">
    <location>
        <begin position="948"/>
        <end position="972"/>
    </location>
</feature>
<keyword evidence="5" id="KW-0406">Ion transport</keyword>
<dbReference type="GO" id="GO:0015276">
    <property type="term" value="F:ligand-gated monoatomic ion channel activity"/>
    <property type="evidence" value="ECO:0007669"/>
    <property type="project" value="InterPro"/>
</dbReference>
<feature type="transmembrane region" description="Helical" evidence="12">
    <location>
        <begin position="768"/>
        <end position="789"/>
    </location>
</feature>
<evidence type="ECO:0000256" key="2">
    <source>
        <dbReference type="ARBA" id="ARBA00022448"/>
    </source>
</evidence>
<dbReference type="FunFam" id="3.40.190.10:FF:000024">
    <property type="entry name" value="Glutamate receptor, ionotropic, delta 1"/>
    <property type="match status" value="1"/>
</dbReference>
<comment type="subcellular location">
    <subcellularLocation>
        <location evidence="1">Membrane</location>
        <topology evidence="1">Multi-pass membrane protein</topology>
    </subcellularLocation>
</comment>
<evidence type="ECO:0000259" key="15">
    <source>
        <dbReference type="SMART" id="SM00918"/>
    </source>
</evidence>
<feature type="domain" description="Ionotropic glutamate receptor L-glutamate and glycine-binding" evidence="15">
    <location>
        <begin position="501"/>
        <end position="556"/>
    </location>
</feature>
<comment type="caution">
    <text evidence="18">The sequence shown here is derived from an EMBL/GenBank/DDBJ whole genome shotgun (WGS) entry which is preliminary data.</text>
</comment>
<evidence type="ECO:0000313" key="21">
    <source>
        <dbReference type="Proteomes" id="UP000663844"/>
    </source>
</evidence>
<gene>
    <name evidence="16" type="ORF">IZO911_LOCUS7135</name>
    <name evidence="17" type="ORF">JYZ213_LOCUS9135</name>
    <name evidence="19" type="ORF">KXQ929_LOCUS4487</name>
    <name evidence="20" type="ORF">OKA104_LOCUS6125</name>
    <name evidence="18" type="ORF">OXD698_LOCUS5253</name>
</gene>
<dbReference type="EMBL" id="CAJOAY010000222">
    <property type="protein sequence ID" value="CAF3591258.1"/>
    <property type="molecule type" value="Genomic_DNA"/>
</dbReference>
<dbReference type="Proteomes" id="UP000663844">
    <property type="component" value="Unassembled WGS sequence"/>
</dbReference>
<dbReference type="FunFam" id="3.40.190.10:FF:000087">
    <property type="entry name" value="glutamate receptor 4 isoform X2"/>
    <property type="match status" value="1"/>
</dbReference>
<feature type="compositionally biased region" description="Basic residues" evidence="11">
    <location>
        <begin position="690"/>
        <end position="699"/>
    </location>
</feature>
<evidence type="ECO:0000313" key="18">
    <source>
        <dbReference type="EMBL" id="CAF3577895.1"/>
    </source>
</evidence>
<evidence type="ECO:0000256" key="7">
    <source>
        <dbReference type="ARBA" id="ARBA00023170"/>
    </source>
</evidence>
<dbReference type="Proteomes" id="UP000663868">
    <property type="component" value="Unassembled WGS sequence"/>
</dbReference>
<dbReference type="Gene3D" id="1.10.287.70">
    <property type="match status" value="1"/>
</dbReference>
<evidence type="ECO:0000313" key="16">
    <source>
        <dbReference type="EMBL" id="CAF0804887.1"/>
    </source>
</evidence>
<keyword evidence="13" id="KW-0732">Signal</keyword>
<feature type="compositionally biased region" description="Polar residues" evidence="11">
    <location>
        <begin position="665"/>
        <end position="680"/>
    </location>
</feature>
<evidence type="ECO:0000259" key="14">
    <source>
        <dbReference type="SMART" id="SM00079"/>
    </source>
</evidence>
<keyword evidence="7" id="KW-0675">Receptor</keyword>
<keyword evidence="10" id="KW-0407">Ion channel</keyword>
<keyword evidence="9" id="KW-1071">Ligand-gated ion channel</keyword>
<evidence type="ECO:0000256" key="1">
    <source>
        <dbReference type="ARBA" id="ARBA00004141"/>
    </source>
</evidence>
<dbReference type="Proteomes" id="UP000663881">
    <property type="component" value="Unassembled WGS sequence"/>
</dbReference>
<dbReference type="Pfam" id="PF00060">
    <property type="entry name" value="Lig_chan"/>
    <property type="match status" value="1"/>
</dbReference>
<dbReference type="AlphaFoldDB" id="A0A818LUW1"/>
<feature type="signal peptide" evidence="13">
    <location>
        <begin position="1"/>
        <end position="19"/>
    </location>
</feature>
<feature type="chain" id="PRO_5036233523" evidence="13">
    <location>
        <begin position="20"/>
        <end position="1055"/>
    </location>
</feature>
<dbReference type="EMBL" id="CAJOBB010000155">
    <property type="protein sequence ID" value="CAF3588317.1"/>
    <property type="molecule type" value="Genomic_DNA"/>
</dbReference>
<evidence type="ECO:0000313" key="19">
    <source>
        <dbReference type="EMBL" id="CAF3588317.1"/>
    </source>
</evidence>
<dbReference type="InterPro" id="IPR019594">
    <property type="entry name" value="Glu/Gly-bd"/>
</dbReference>
<feature type="transmembrane region" description="Helical" evidence="12">
    <location>
        <begin position="731"/>
        <end position="748"/>
    </location>
</feature>
<dbReference type="EMBL" id="CAJNOG010000064">
    <property type="protein sequence ID" value="CAF0874360.1"/>
    <property type="molecule type" value="Genomic_DNA"/>
</dbReference>
<keyword evidence="6 12" id="KW-0472">Membrane</keyword>
<protein>
    <submittedName>
        <fullName evidence="18">Uncharacterized protein</fullName>
    </submittedName>
</protein>